<evidence type="ECO:0000313" key="1">
    <source>
        <dbReference type="EMBL" id="AMO43115.1"/>
    </source>
</evidence>
<sequence>MPAINVAKSDTFEIQRQKINQIGSQIFSISQGGSDLSTGNLKLGDGSVGDPSLSFINDTKLGIYKSGIGSIGFVSSDKKILDFEPSSVISYQDFIVRRSSLISSGLNVLDPGSGYDEGIFTNVRVTGGTGQSALATVSVVGFSGTVTSVGENYTEGSWSASLTGGTGTGAVMSFVVPGIVGDINNAGSGYNSGTYINVPFTTVSGSGANGRATVTVTGSPTLSANITNAGTGLSDGDYISTALLNVPTTTFTVATTANPNTPPPDNIFTIDGSNNPTLNLVEGNTYHFLIGDPTVEGHPFEFADVNGGALNTNAFVITKYGSEGVPNSLVELVVKPNATYYGTEIQYYCTNHDNMGNTITIGTGSSGNYGSGATANITVAGGVVTVFTFDATGNDYFVNDNLTAFGPTLFATSPTTGVFQVSTATYNGVVSSVLPISAGSNYDNGDVLSVSQANLGGFGSGFEYTLNVDPGSVSDITFSSYGSGYSSSDVLSLPPEQTGAATIINDEGTFIVNVPTLSTLNVANGYLISGNLIPAGTVIGGFDPVTGDISISTTPTGTGSTTLTFTPPWGYQTGVDAWSYTVNSNGVVNTVTITEGGVGYSLDDTISLSSVELTTPITLVVTAGDIQELTFSPAVSSASISVGDSIKIPDGNIEGYDITTVTVTGSSGEFVEVSPSSTSGSGTGATFTVTRGDGGDAGPLGEVVGVDIVSTGVGYNVDDTVTLPGSQVGGSTPADNIVLTITAVTTNPESVVHSVSSNGGFITSILVDGIGFVATNNVVISGTTSPEFTIGTASTATKRFFVDGVLQDSLTLYSGNTYNFDYSSPTVISNDILFKLSKTEDGSFYTVENLTTTLTLGSTVFSVSDTSQLSIGMGISVAFGEGAFPSGTTITAINGNDITASSPVSVAGSATLLFAGTEYTEGVSIVSNILSISINETTPNLFYYSSAASNAGGSLTIDLNNPKTFGSGFSAQVTSLDLEDVFTAGVTDGSLNVSTLEVATTATINDGTFTTSVSSPAASITTLTATNIQNTTGPITVTTSSTNFVSDVTIGTLISVEQSTGNIQTAGELKTTSSLNINDLLFIENNQIKSTPGTSIEIKPGSTSDVTVVKSETALAIPAGTEAQKPSIAKNGYIRFNTDINQYEGFSETNSSWSSLGGIRDLDGNTTILAEETVGANDNTLWFINDDINTLKVSPQYLEFVNLKKVRSTNISAPTYINWAANSPVTAGQYLKYRNNIYEVVSGGSTGTSGAEPVDVTGDNFTNGSATLRYFTTAVAPLTFEEISEVRIDPLGFTDLVVNGELRFSNNEISSTVNDIIIKPTGTQKVVVQGTSSLVVPVGDNNSKGNPAQGSIRYSTTDAQFEGFNGTQWGGLGGVKDVDQDTKIDAETGPGNDEDILYFFNAGSNTLRLTTTGLLFDTIDTIESAGSGNLNLNASLVTFNNLETSIDNSSSTVTKISTTKDNLDFAIATGINNDHLLRLNDTGEVIYNLGFGTGTPDNLIVLNNTLTTLELKHAKINTSRLLLEKGTLNSANATVYSTSTEASAKVFVTAYNTTTGDKEVVEFSVINNGSDIFFTDTNNLKTGADIFSSSFDFDPLNNVRITIVLSDELTTGDEVEVTVIKNITKR</sequence>
<keyword evidence="2" id="KW-1185">Reference proteome</keyword>
<protein>
    <submittedName>
        <fullName evidence="1">Structural protein</fullName>
    </submittedName>
</protein>
<name>A0A127KM90_9CAUD</name>
<gene>
    <name evidence="1" type="ORF">R1080702_106</name>
</gene>
<dbReference type="RefSeq" id="YP_009301608.1">
    <property type="nucleotide sequence ID" value="NC_031235.1"/>
</dbReference>
<reference evidence="1 2" key="1">
    <citation type="submission" date="2016-01" db="EMBL/GenBank/DDBJ databases">
        <title>The genomic content and context of auxiliary metabolic genes in marine cyanophages.</title>
        <authorList>
            <person name="Marston M.F."/>
            <person name="Martiny J.B.H."/>
            <person name="Crummett L.T."/>
        </authorList>
    </citation>
    <scope>NUCLEOTIDE SEQUENCE [LARGE SCALE GENOMIC DNA]</scope>
    <source>
        <strain evidence="1">RW_108_0702</strain>
    </source>
</reference>
<dbReference type="GeneID" id="29122608"/>
<proteinExistence type="predicted"/>
<accession>A0A127KM90</accession>
<organism evidence="1 2">
    <name type="scientific">Cyanophage S-RIM32</name>
    <dbReference type="NCBI Taxonomy" id="1278479"/>
    <lineage>
        <taxon>Viruses</taxon>
        <taxon>Duplodnaviria</taxon>
        <taxon>Heunggongvirae</taxon>
        <taxon>Uroviricota</taxon>
        <taxon>Caudoviricetes</taxon>
        <taxon>Pantevenvirales</taxon>
        <taxon>Kyanoviridae</taxon>
        <taxon>Bristolvirus</taxon>
        <taxon>Bristolvirus rhodeisland</taxon>
    </lineage>
</organism>
<dbReference type="KEGG" id="vg:29122608"/>
<dbReference type="EMBL" id="KU594606">
    <property type="protein sequence ID" value="AMO43115.1"/>
    <property type="molecule type" value="Genomic_DNA"/>
</dbReference>
<evidence type="ECO:0000313" key="2">
    <source>
        <dbReference type="Proteomes" id="UP000203157"/>
    </source>
</evidence>
<dbReference type="Proteomes" id="UP000203157">
    <property type="component" value="Segment"/>
</dbReference>